<reference evidence="6" key="1">
    <citation type="journal article" date="2014" name="Nat. Commun.">
        <title>The emerging biofuel crop Camelina sativa retains a highly undifferentiated hexaploid genome structure.</title>
        <authorList>
            <person name="Kagale S."/>
            <person name="Koh C."/>
            <person name="Nixon J."/>
            <person name="Bollina V."/>
            <person name="Clarke W.E."/>
            <person name="Tuteja R."/>
            <person name="Spillane C."/>
            <person name="Robinson S.J."/>
            <person name="Links M.G."/>
            <person name="Clarke C."/>
            <person name="Higgins E.E."/>
            <person name="Huebert T."/>
            <person name="Sharpe A.G."/>
            <person name="Parkin I.A."/>
        </authorList>
    </citation>
    <scope>NUCLEOTIDE SEQUENCE [LARGE SCALE GENOMIC DNA]</scope>
    <source>
        <strain evidence="6">cv. DH55</strain>
    </source>
</reference>
<dbReference type="Proteomes" id="UP000694864">
    <property type="component" value="Chromosome 17"/>
</dbReference>
<feature type="domain" description="Knottins-like" evidence="5">
    <location>
        <begin position="39"/>
        <end position="87"/>
    </location>
</feature>
<dbReference type="Gene3D" id="3.30.30.10">
    <property type="entry name" value="Knottin, scorpion toxin-like"/>
    <property type="match status" value="1"/>
</dbReference>
<protein>
    <submittedName>
        <fullName evidence="7">Defensin-like protein 8</fullName>
    </submittedName>
</protein>
<dbReference type="SUPFAM" id="SSF57095">
    <property type="entry name" value="Scorpion toxin-like"/>
    <property type="match status" value="1"/>
</dbReference>
<evidence type="ECO:0000259" key="5">
    <source>
        <dbReference type="SMART" id="SM00505"/>
    </source>
</evidence>
<dbReference type="PROSITE" id="PS00940">
    <property type="entry name" value="GAMMA_THIONIN"/>
    <property type="match status" value="1"/>
</dbReference>
<evidence type="ECO:0000256" key="3">
    <source>
        <dbReference type="ARBA" id="ARBA00022577"/>
    </source>
</evidence>
<dbReference type="GeneID" id="109129971"/>
<dbReference type="Pfam" id="PF00304">
    <property type="entry name" value="Gamma-thionin"/>
    <property type="match status" value="1"/>
</dbReference>
<keyword evidence="4" id="KW-0611">Plant defense</keyword>
<keyword evidence="3" id="KW-0295">Fungicide</keyword>
<name>A0ABM1R6E3_CAMSA</name>
<reference evidence="7" key="2">
    <citation type="submission" date="2025-08" db="UniProtKB">
        <authorList>
            <consortium name="RefSeq"/>
        </authorList>
    </citation>
    <scope>IDENTIFICATION</scope>
    <source>
        <tissue evidence="7">Leaf</tissue>
    </source>
</reference>
<accession>A0ABM1R6E3</accession>
<dbReference type="SMART" id="SM00505">
    <property type="entry name" value="Knot1"/>
    <property type="match status" value="1"/>
</dbReference>
<proteinExistence type="inferred from homology"/>
<gene>
    <name evidence="7" type="primary">LOC109129971</name>
</gene>
<dbReference type="RefSeq" id="XP_019094581.1">
    <property type="nucleotide sequence ID" value="XM_019239036.1"/>
</dbReference>
<evidence type="ECO:0000313" key="6">
    <source>
        <dbReference type="Proteomes" id="UP000694864"/>
    </source>
</evidence>
<comment type="similarity">
    <text evidence="1">Belongs to the DEFL family.</text>
</comment>
<evidence type="ECO:0000256" key="2">
    <source>
        <dbReference type="ARBA" id="ARBA00022529"/>
    </source>
</evidence>
<evidence type="ECO:0000256" key="1">
    <source>
        <dbReference type="ARBA" id="ARBA00006722"/>
    </source>
</evidence>
<evidence type="ECO:0000256" key="4">
    <source>
        <dbReference type="ARBA" id="ARBA00022821"/>
    </source>
</evidence>
<dbReference type="InterPro" id="IPR036574">
    <property type="entry name" value="Scorpion_toxin-like_sf"/>
</dbReference>
<evidence type="ECO:0000313" key="7">
    <source>
        <dbReference type="RefSeq" id="XP_019094581.1"/>
    </source>
</evidence>
<dbReference type="InterPro" id="IPR003614">
    <property type="entry name" value="Knottins"/>
</dbReference>
<organism evidence="6 7">
    <name type="scientific">Camelina sativa</name>
    <name type="common">False flax</name>
    <name type="synonym">Myagrum sativum</name>
    <dbReference type="NCBI Taxonomy" id="90675"/>
    <lineage>
        <taxon>Eukaryota</taxon>
        <taxon>Viridiplantae</taxon>
        <taxon>Streptophyta</taxon>
        <taxon>Embryophyta</taxon>
        <taxon>Tracheophyta</taxon>
        <taxon>Spermatophyta</taxon>
        <taxon>Magnoliopsida</taxon>
        <taxon>eudicotyledons</taxon>
        <taxon>Gunneridae</taxon>
        <taxon>Pentapetalae</taxon>
        <taxon>rosids</taxon>
        <taxon>malvids</taxon>
        <taxon>Brassicales</taxon>
        <taxon>Brassicaceae</taxon>
        <taxon>Camelineae</taxon>
        <taxon>Camelina</taxon>
    </lineage>
</organism>
<keyword evidence="6" id="KW-1185">Reference proteome</keyword>
<sequence>MGRPAGLVRECETHLRKFGPWAGSGHGSTKQEMGLAEKICKTQSDRFSGVCLSDNNCAIICRQFEKFESGHCEFEGVFRRCLCTKAC</sequence>
<dbReference type="InterPro" id="IPR008176">
    <property type="entry name" value="Defensin_plant"/>
</dbReference>
<keyword evidence="2" id="KW-0929">Antimicrobial</keyword>